<evidence type="ECO:0000313" key="3">
    <source>
        <dbReference type="Proteomes" id="UP000316781"/>
    </source>
</evidence>
<dbReference type="RefSeq" id="WP_142863532.1">
    <property type="nucleotide sequence ID" value="NZ_VJMF01000058.1"/>
</dbReference>
<comment type="caution">
    <text evidence="2">The sequence shown here is derived from an EMBL/GenBank/DDBJ whole genome shotgun (WGS) entry which is preliminary data.</text>
</comment>
<evidence type="ECO:0000256" key="1">
    <source>
        <dbReference type="SAM" id="MobiDB-lite"/>
    </source>
</evidence>
<dbReference type="Pfam" id="PF07845">
    <property type="entry name" value="DUF1636"/>
    <property type="match status" value="1"/>
</dbReference>
<sequence length="133" mass="14339">MSQPETTVPKTTVPKTTVYVCTVCRAKDDPEARPGKALLEAFDARLSAEDRAIVAAEPVECLGVCSRPCTVAMAARGKWTYVLGDFDTAADVDDLIESARRYTASETGLVPKKDRPEAMRKGVISRTPPAPRG</sequence>
<protein>
    <submittedName>
        <fullName evidence="2">DUF1636 domain-containing protein</fullName>
    </submittedName>
</protein>
<dbReference type="AlphaFoldDB" id="A0A549SNU8"/>
<feature type="compositionally biased region" description="Basic and acidic residues" evidence="1">
    <location>
        <begin position="111"/>
        <end position="120"/>
    </location>
</feature>
<name>A0A549SNU8_METSR</name>
<evidence type="ECO:0000313" key="2">
    <source>
        <dbReference type="EMBL" id="TRL31278.1"/>
    </source>
</evidence>
<proteinExistence type="predicted"/>
<gene>
    <name evidence="2" type="ORF">FM996_14050</name>
</gene>
<dbReference type="Proteomes" id="UP000316781">
    <property type="component" value="Unassembled WGS sequence"/>
</dbReference>
<dbReference type="Gene3D" id="3.40.30.10">
    <property type="entry name" value="Glutaredoxin"/>
    <property type="match status" value="1"/>
</dbReference>
<dbReference type="EMBL" id="VJMF01000058">
    <property type="protein sequence ID" value="TRL31278.1"/>
    <property type="molecule type" value="Genomic_DNA"/>
</dbReference>
<reference evidence="2 3" key="1">
    <citation type="submission" date="2019-07" db="EMBL/GenBank/DDBJ databases">
        <title>Ln-dependent methylotrophs.</title>
        <authorList>
            <person name="Tani A."/>
        </authorList>
    </citation>
    <scope>NUCLEOTIDE SEQUENCE [LARGE SCALE GENOMIC DNA]</scope>
    <source>
        <strain evidence="2 3">SM89A</strain>
    </source>
</reference>
<dbReference type="CDD" id="cd02980">
    <property type="entry name" value="TRX_Fd_family"/>
    <property type="match status" value="1"/>
</dbReference>
<organism evidence="2 3">
    <name type="scientific">Methylosinus sporium</name>
    <dbReference type="NCBI Taxonomy" id="428"/>
    <lineage>
        <taxon>Bacteria</taxon>
        <taxon>Pseudomonadati</taxon>
        <taxon>Pseudomonadota</taxon>
        <taxon>Alphaproteobacteria</taxon>
        <taxon>Hyphomicrobiales</taxon>
        <taxon>Methylocystaceae</taxon>
        <taxon>Methylosinus</taxon>
    </lineage>
</organism>
<dbReference type="InterPro" id="IPR012863">
    <property type="entry name" value="DUF1636"/>
</dbReference>
<feature type="region of interest" description="Disordered" evidence="1">
    <location>
        <begin position="106"/>
        <end position="133"/>
    </location>
</feature>
<dbReference type="SUPFAM" id="SSF52833">
    <property type="entry name" value="Thioredoxin-like"/>
    <property type="match status" value="1"/>
</dbReference>
<accession>A0A549SNU8</accession>
<dbReference type="InterPro" id="IPR036249">
    <property type="entry name" value="Thioredoxin-like_sf"/>
</dbReference>